<feature type="transmembrane region" description="Helical" evidence="6">
    <location>
        <begin position="20"/>
        <end position="43"/>
    </location>
</feature>
<sequence>MVGVTTLLTSLAFNDYCFCIVPFLYTFPTMVLSIFEIAVIVRANMRKGSYSLKSSFYIIFAIDTVWRIIMPITFFLCMRMPQVPMFYDYLYSLGEVYNFWTQFVPVLTYYCMFACEWMNLLLTFNRFTVFWLKHKYTVFWRRNLKWLLLVFLSIPLAPSLPLFTEIFTLFHYDFGQLTWDHKIKPKWSNSNSAMLMFGLTAVPALVMNIWLCLKLIKSRREGNLTSTSGKTDFRLWVLTALMFVLTFITTFIQLTFNIPGLGDYMFAHFTQVMYIQFALFDITVLSPSWIILWTSSTFRAELRATITFRKVHHNIGDQTSGVHSQVRTSFVRVNG</sequence>
<comment type="subcellular location">
    <subcellularLocation>
        <location evidence="1">Membrane</location>
        <topology evidence="1">Multi-pass membrane protein</topology>
    </subcellularLocation>
</comment>
<protein>
    <recommendedName>
        <fullName evidence="6">Serpentine receptor class gamma</fullName>
    </recommendedName>
</protein>
<reference evidence="8" key="2">
    <citation type="submission" date="2020-10" db="UniProtKB">
        <authorList>
            <consortium name="WormBaseParasite"/>
        </authorList>
    </citation>
    <scope>IDENTIFICATION</scope>
</reference>
<dbReference type="PANTHER" id="PTHR31627">
    <property type="entry name" value="SERPENTINE RECEPTOR CLASS GAMMA-RELATED"/>
    <property type="match status" value="1"/>
</dbReference>
<dbReference type="InterPro" id="IPR051119">
    <property type="entry name" value="Nematode_SR-like"/>
</dbReference>
<keyword evidence="4 6" id="KW-1133">Transmembrane helix</keyword>
<dbReference type="Pfam" id="PF02118">
    <property type="entry name" value="Srg"/>
    <property type="match status" value="1"/>
</dbReference>
<dbReference type="AlphaFoldDB" id="A0A7E4UU26"/>
<evidence type="ECO:0000256" key="4">
    <source>
        <dbReference type="ARBA" id="ARBA00022989"/>
    </source>
</evidence>
<dbReference type="Proteomes" id="UP000492821">
    <property type="component" value="Unassembled WGS sequence"/>
</dbReference>
<feature type="transmembrane region" description="Helical" evidence="6">
    <location>
        <begin position="192"/>
        <end position="213"/>
    </location>
</feature>
<keyword evidence="3 6" id="KW-0812">Transmembrane</keyword>
<dbReference type="GO" id="GO:0004888">
    <property type="term" value="F:transmembrane signaling receptor activity"/>
    <property type="evidence" value="ECO:0007669"/>
    <property type="project" value="InterPro"/>
</dbReference>
<comment type="similarity">
    <text evidence="2 6">Belongs to the nematode receptor-like protein srg family.</text>
</comment>
<dbReference type="GO" id="GO:0016020">
    <property type="term" value="C:membrane"/>
    <property type="evidence" value="ECO:0007669"/>
    <property type="project" value="UniProtKB-SubCell"/>
</dbReference>
<feature type="transmembrane region" description="Helical" evidence="6">
    <location>
        <begin position="107"/>
        <end position="125"/>
    </location>
</feature>
<reference evidence="7" key="1">
    <citation type="journal article" date="2013" name="Genetics">
        <title>The draft genome and transcriptome of Panagrellus redivivus are shaped by the harsh demands of a free-living lifestyle.</title>
        <authorList>
            <person name="Srinivasan J."/>
            <person name="Dillman A.R."/>
            <person name="Macchietto M.G."/>
            <person name="Heikkinen L."/>
            <person name="Lakso M."/>
            <person name="Fracchia K.M."/>
            <person name="Antoshechkin I."/>
            <person name="Mortazavi A."/>
            <person name="Wong G."/>
            <person name="Sternberg P.W."/>
        </authorList>
    </citation>
    <scope>NUCLEOTIDE SEQUENCE [LARGE SCALE GENOMIC DNA]</scope>
    <source>
        <strain evidence="7">MT8872</strain>
    </source>
</reference>
<evidence type="ECO:0000256" key="6">
    <source>
        <dbReference type="RuleBase" id="RU280813"/>
    </source>
</evidence>
<name>A0A7E4UU26_PANRE</name>
<evidence type="ECO:0000256" key="1">
    <source>
        <dbReference type="ARBA" id="ARBA00004141"/>
    </source>
</evidence>
<evidence type="ECO:0000256" key="2">
    <source>
        <dbReference type="ARBA" id="ARBA00005692"/>
    </source>
</evidence>
<evidence type="ECO:0000256" key="5">
    <source>
        <dbReference type="ARBA" id="ARBA00023136"/>
    </source>
</evidence>
<dbReference type="GO" id="GO:0007606">
    <property type="term" value="P:sensory perception of chemical stimulus"/>
    <property type="evidence" value="ECO:0007669"/>
    <property type="project" value="UniProtKB-UniRule"/>
</dbReference>
<feature type="transmembrane region" description="Helical" evidence="6">
    <location>
        <begin position="233"/>
        <end position="254"/>
    </location>
</feature>
<accession>A0A7E4UU26</accession>
<organism evidence="7 8">
    <name type="scientific">Panagrellus redivivus</name>
    <name type="common">Microworm</name>
    <dbReference type="NCBI Taxonomy" id="6233"/>
    <lineage>
        <taxon>Eukaryota</taxon>
        <taxon>Metazoa</taxon>
        <taxon>Ecdysozoa</taxon>
        <taxon>Nematoda</taxon>
        <taxon>Chromadorea</taxon>
        <taxon>Rhabditida</taxon>
        <taxon>Tylenchina</taxon>
        <taxon>Panagrolaimomorpha</taxon>
        <taxon>Panagrolaimoidea</taxon>
        <taxon>Panagrolaimidae</taxon>
        <taxon>Panagrellus</taxon>
    </lineage>
</organism>
<proteinExistence type="inferred from homology"/>
<dbReference type="PANTHER" id="PTHR31627:SF42">
    <property type="entry name" value="G_PROTEIN_RECEP_F1_2 DOMAIN-CONTAINING PROTEIN-RELATED"/>
    <property type="match status" value="1"/>
</dbReference>
<keyword evidence="5 6" id="KW-0472">Membrane</keyword>
<evidence type="ECO:0000313" key="8">
    <source>
        <dbReference type="WBParaSite" id="Pan_g12816.t1"/>
    </source>
</evidence>
<feature type="transmembrane region" description="Helical" evidence="6">
    <location>
        <begin position="146"/>
        <end position="172"/>
    </location>
</feature>
<feature type="transmembrane region" description="Helical" evidence="6">
    <location>
        <begin position="55"/>
        <end position="76"/>
    </location>
</feature>
<dbReference type="WBParaSite" id="Pan_g12816.t1">
    <property type="protein sequence ID" value="Pan_g12816.t1"/>
    <property type="gene ID" value="Pan_g12816"/>
</dbReference>
<evidence type="ECO:0000313" key="7">
    <source>
        <dbReference type="Proteomes" id="UP000492821"/>
    </source>
</evidence>
<dbReference type="InterPro" id="IPR000609">
    <property type="entry name" value="7TM_GPCR_serpentine_rcpt_Srg"/>
</dbReference>
<keyword evidence="7" id="KW-1185">Reference proteome</keyword>
<evidence type="ECO:0000256" key="3">
    <source>
        <dbReference type="ARBA" id="ARBA00022692"/>
    </source>
</evidence>
<feature type="transmembrane region" description="Helical" evidence="6">
    <location>
        <begin position="274"/>
        <end position="293"/>
    </location>
</feature>